<dbReference type="GeneID" id="17254394"/>
<protein>
    <recommendedName>
        <fullName evidence="3">LIM zinc-binding domain-containing protein</fullName>
    </recommendedName>
</protein>
<dbReference type="HOGENOM" id="CLU_1010453_0_0_1"/>
<dbReference type="Proteomes" id="UP000013827">
    <property type="component" value="Unassembled WGS sequence"/>
</dbReference>
<proteinExistence type="predicted"/>
<keyword evidence="2" id="KW-1185">Reference proteome</keyword>
<organism evidence="1 2">
    <name type="scientific">Emiliania huxleyi (strain CCMP1516)</name>
    <dbReference type="NCBI Taxonomy" id="280463"/>
    <lineage>
        <taxon>Eukaryota</taxon>
        <taxon>Haptista</taxon>
        <taxon>Haptophyta</taxon>
        <taxon>Prymnesiophyceae</taxon>
        <taxon>Isochrysidales</taxon>
        <taxon>Noelaerhabdaceae</taxon>
        <taxon>Emiliania</taxon>
    </lineage>
</organism>
<evidence type="ECO:0000313" key="2">
    <source>
        <dbReference type="Proteomes" id="UP000013827"/>
    </source>
</evidence>
<name>A0A0D3IAC5_EMIH1</name>
<evidence type="ECO:0008006" key="3">
    <source>
        <dbReference type="Google" id="ProtNLM"/>
    </source>
</evidence>
<dbReference type="KEGG" id="ehx:EMIHUDRAFT_438412"/>
<evidence type="ECO:0000313" key="1">
    <source>
        <dbReference type="EnsemblProtists" id="EOD08210"/>
    </source>
</evidence>
<dbReference type="AlphaFoldDB" id="A0A0D3IAC5"/>
<reference evidence="2" key="1">
    <citation type="journal article" date="2013" name="Nature">
        <title>Pan genome of the phytoplankton Emiliania underpins its global distribution.</title>
        <authorList>
            <person name="Read B.A."/>
            <person name="Kegel J."/>
            <person name="Klute M.J."/>
            <person name="Kuo A."/>
            <person name="Lefebvre S.C."/>
            <person name="Maumus F."/>
            <person name="Mayer C."/>
            <person name="Miller J."/>
            <person name="Monier A."/>
            <person name="Salamov A."/>
            <person name="Young J."/>
            <person name="Aguilar M."/>
            <person name="Claverie J.M."/>
            <person name="Frickenhaus S."/>
            <person name="Gonzalez K."/>
            <person name="Herman E.K."/>
            <person name="Lin Y.C."/>
            <person name="Napier J."/>
            <person name="Ogata H."/>
            <person name="Sarno A.F."/>
            <person name="Shmutz J."/>
            <person name="Schroeder D."/>
            <person name="de Vargas C."/>
            <person name="Verret F."/>
            <person name="von Dassow P."/>
            <person name="Valentin K."/>
            <person name="Van de Peer Y."/>
            <person name="Wheeler G."/>
            <person name="Dacks J.B."/>
            <person name="Delwiche C.F."/>
            <person name="Dyhrman S.T."/>
            <person name="Glockner G."/>
            <person name="John U."/>
            <person name="Richards T."/>
            <person name="Worden A.Z."/>
            <person name="Zhang X."/>
            <person name="Grigoriev I.V."/>
            <person name="Allen A.E."/>
            <person name="Bidle K."/>
            <person name="Borodovsky M."/>
            <person name="Bowler C."/>
            <person name="Brownlee C."/>
            <person name="Cock J.M."/>
            <person name="Elias M."/>
            <person name="Gladyshev V.N."/>
            <person name="Groth M."/>
            <person name="Guda C."/>
            <person name="Hadaegh A."/>
            <person name="Iglesias-Rodriguez M.D."/>
            <person name="Jenkins J."/>
            <person name="Jones B.M."/>
            <person name="Lawson T."/>
            <person name="Leese F."/>
            <person name="Lindquist E."/>
            <person name="Lobanov A."/>
            <person name="Lomsadze A."/>
            <person name="Malik S.B."/>
            <person name="Marsh M.E."/>
            <person name="Mackinder L."/>
            <person name="Mock T."/>
            <person name="Mueller-Roeber B."/>
            <person name="Pagarete A."/>
            <person name="Parker M."/>
            <person name="Probert I."/>
            <person name="Quesneville H."/>
            <person name="Raines C."/>
            <person name="Rensing S.A."/>
            <person name="Riano-Pachon D.M."/>
            <person name="Richier S."/>
            <person name="Rokitta S."/>
            <person name="Shiraiwa Y."/>
            <person name="Soanes D.M."/>
            <person name="van der Giezen M."/>
            <person name="Wahlund T.M."/>
            <person name="Williams B."/>
            <person name="Wilson W."/>
            <person name="Wolfe G."/>
            <person name="Wurch L.L."/>
        </authorList>
    </citation>
    <scope>NUCLEOTIDE SEQUENCE</scope>
</reference>
<dbReference type="EnsemblProtists" id="EOD08210">
    <property type="protein sequence ID" value="EOD08210"/>
    <property type="gene ID" value="EMIHUDRAFT_438412"/>
</dbReference>
<sequence length="276" mass="30063">MEEDVGSSHMEDVGSSHNIGILPASSMSCEHQHGASGSDGAASEAGHFPARRLPSRLNLFLPFSSAVAEASPYPLASKCAHCNRNLEAGGAEARWGTGLCDECYDACDKECKVCCKPLQLKHHYLRSGLCDKCFYSCEKACRTCDATLALHELHWGSALCDSCYGSLPKRCRACEASLATRELRWGLGLCNNCYNTVRPTGGYVCKVCRGKLSLGRKSAALQWGSGLCDSCYHSFDRQCRSCQGRIGLGQLRWGTGLCDQCYEIKRSLHNRARISA</sequence>
<reference evidence="1" key="2">
    <citation type="submission" date="2024-10" db="UniProtKB">
        <authorList>
            <consortium name="EnsemblProtists"/>
        </authorList>
    </citation>
    <scope>IDENTIFICATION</scope>
</reference>
<accession>A0A0D3IAC5</accession>
<dbReference type="RefSeq" id="XP_005760639.1">
    <property type="nucleotide sequence ID" value="XM_005760582.1"/>
</dbReference>
<dbReference type="PaxDb" id="2903-EOD08210"/>